<dbReference type="SUPFAM" id="SSF51735">
    <property type="entry name" value="NAD(P)-binding Rossmann-fold domains"/>
    <property type="match status" value="1"/>
</dbReference>
<dbReference type="InterPro" id="IPR047122">
    <property type="entry name" value="Trans-enoyl_RdTase-like"/>
</dbReference>
<sequence>MSTELQRALVGTADGSLALSTTAPIPRIKSNAVLIKTRAVSVNPVDAKMIGDYVTEGAVAGFDFAGVVEEVGPEATECDIHVGDRVCTAIMGMNPNDPSVGAFAEYTAAVERTLLKIPPSLSFEEGASLGISFMTTGLALFKSLDVPGYPLEPGPRKIPVLVFGGSSATGTAAIQLLSLAGLDAVATCSPRNFDLVKSYGASAVFDYQAPDCTETIRQYTKSSLKYALDCISTAASMQFCYRALGRSGGRYTALEPYSEAVAQTRTLVKPDWIMGPQLLGQEIGWPKPHWRAPSTELGAFGVKWTATLRKLLDRGLIRPHPIITRKGGLRAVLSGIDDVRGKKVSGKKLVYSLDD</sequence>
<dbReference type="GO" id="GO:0016651">
    <property type="term" value="F:oxidoreductase activity, acting on NAD(P)H"/>
    <property type="evidence" value="ECO:0007669"/>
    <property type="project" value="InterPro"/>
</dbReference>
<keyword evidence="5" id="KW-0521">NADP</keyword>
<dbReference type="InterPro" id="IPR011032">
    <property type="entry name" value="GroES-like_sf"/>
</dbReference>
<comment type="caution">
    <text evidence="8">The sequence shown here is derived from an EMBL/GenBank/DDBJ whole genome shotgun (WGS) entry which is preliminary data.</text>
</comment>
<dbReference type="CDD" id="cd08249">
    <property type="entry name" value="enoyl_reductase_like"/>
    <property type="match status" value="1"/>
</dbReference>
<evidence type="ECO:0000256" key="5">
    <source>
        <dbReference type="ARBA" id="ARBA00022857"/>
    </source>
</evidence>
<dbReference type="InterPro" id="IPR036291">
    <property type="entry name" value="NAD(P)-bd_dom_sf"/>
</dbReference>
<dbReference type="Pfam" id="PF08240">
    <property type="entry name" value="ADH_N"/>
    <property type="match status" value="1"/>
</dbReference>
<reference evidence="8 9" key="1">
    <citation type="submission" date="2016-03" db="EMBL/GenBank/DDBJ databases">
        <title>Fine-scale spatial genetic structure of a fungal parasite of coffee scale insects.</title>
        <authorList>
            <person name="Jackson D."/>
            <person name="Zemenick K.A."/>
            <person name="Malloure B."/>
            <person name="Quandt C.A."/>
            <person name="James T.Y."/>
        </authorList>
    </citation>
    <scope>NUCLEOTIDE SEQUENCE [LARGE SCALE GENOMIC DNA]</scope>
    <source>
        <strain evidence="8 9">UM487</strain>
    </source>
</reference>
<name>A0A179I152_CORDF</name>
<proteinExistence type="inferred from homology"/>
<organism evidence="8 9">
    <name type="scientific">Cordyceps confragosa</name>
    <name type="common">Lecanicillium lecanii</name>
    <dbReference type="NCBI Taxonomy" id="2714763"/>
    <lineage>
        <taxon>Eukaryota</taxon>
        <taxon>Fungi</taxon>
        <taxon>Dikarya</taxon>
        <taxon>Ascomycota</taxon>
        <taxon>Pezizomycotina</taxon>
        <taxon>Sordariomycetes</taxon>
        <taxon>Hypocreomycetidae</taxon>
        <taxon>Hypocreales</taxon>
        <taxon>Cordycipitaceae</taxon>
        <taxon>Akanthomyces</taxon>
    </lineage>
</organism>
<dbReference type="Proteomes" id="UP000243081">
    <property type="component" value="Unassembled WGS sequence"/>
</dbReference>
<comment type="similarity">
    <text evidence="2">Belongs to the zinc-containing alcohol dehydrogenase family.</text>
</comment>
<evidence type="ECO:0000256" key="3">
    <source>
        <dbReference type="ARBA" id="ARBA00011245"/>
    </source>
</evidence>
<gene>
    <name evidence="8" type="ORF">LLEC1_01629</name>
</gene>
<accession>A0A179I152</accession>
<dbReference type="Gene3D" id="3.40.50.720">
    <property type="entry name" value="NAD(P)-binding Rossmann-like Domain"/>
    <property type="match status" value="1"/>
</dbReference>
<evidence type="ECO:0000313" key="8">
    <source>
        <dbReference type="EMBL" id="OAQ95892.1"/>
    </source>
</evidence>
<protein>
    <recommendedName>
        <fullName evidence="7">Enoyl reductase (ER) domain-containing protein</fullName>
    </recommendedName>
</protein>
<evidence type="ECO:0000259" key="7">
    <source>
        <dbReference type="SMART" id="SM00829"/>
    </source>
</evidence>
<evidence type="ECO:0000256" key="2">
    <source>
        <dbReference type="ARBA" id="ARBA00008072"/>
    </source>
</evidence>
<dbReference type="Pfam" id="PF00107">
    <property type="entry name" value="ADH_zinc_N"/>
    <property type="match status" value="1"/>
</dbReference>
<comment type="pathway">
    <text evidence="1">Secondary metabolite biosynthesis.</text>
</comment>
<keyword evidence="4" id="KW-0547">Nucleotide-binding</keyword>
<dbReference type="OrthoDB" id="48317at2759"/>
<dbReference type="InterPro" id="IPR013154">
    <property type="entry name" value="ADH-like_N"/>
</dbReference>
<dbReference type="OMA" id="KGSIDIC"/>
<keyword evidence="9" id="KW-1185">Reference proteome</keyword>
<dbReference type="PANTHER" id="PTHR45348:SF1">
    <property type="entry name" value="TRANS-ENOYL REDUCTASE STHE"/>
    <property type="match status" value="1"/>
</dbReference>
<dbReference type="GO" id="GO:0000166">
    <property type="term" value="F:nucleotide binding"/>
    <property type="evidence" value="ECO:0007669"/>
    <property type="project" value="UniProtKB-KW"/>
</dbReference>
<evidence type="ECO:0000313" key="9">
    <source>
        <dbReference type="Proteomes" id="UP000243081"/>
    </source>
</evidence>
<dbReference type="Gene3D" id="3.90.180.10">
    <property type="entry name" value="Medium-chain alcohol dehydrogenases, catalytic domain"/>
    <property type="match status" value="1"/>
</dbReference>
<dbReference type="SMART" id="SM00829">
    <property type="entry name" value="PKS_ER"/>
    <property type="match status" value="1"/>
</dbReference>
<dbReference type="InterPro" id="IPR013149">
    <property type="entry name" value="ADH-like_C"/>
</dbReference>
<keyword evidence="6" id="KW-0560">Oxidoreductase</keyword>
<dbReference type="SUPFAM" id="SSF50129">
    <property type="entry name" value="GroES-like"/>
    <property type="match status" value="1"/>
</dbReference>
<dbReference type="EMBL" id="LUKN01004527">
    <property type="protein sequence ID" value="OAQ95892.1"/>
    <property type="molecule type" value="Genomic_DNA"/>
</dbReference>
<evidence type="ECO:0000256" key="1">
    <source>
        <dbReference type="ARBA" id="ARBA00005179"/>
    </source>
</evidence>
<dbReference type="PANTHER" id="PTHR45348">
    <property type="entry name" value="HYPOTHETICAL OXIDOREDUCTASE (EUROFUNG)"/>
    <property type="match status" value="1"/>
</dbReference>
<evidence type="ECO:0000256" key="6">
    <source>
        <dbReference type="ARBA" id="ARBA00023002"/>
    </source>
</evidence>
<dbReference type="InterPro" id="IPR020843">
    <property type="entry name" value="ER"/>
</dbReference>
<dbReference type="AlphaFoldDB" id="A0A179I152"/>
<feature type="domain" description="Enoyl reductase (ER)" evidence="7">
    <location>
        <begin position="12"/>
        <end position="350"/>
    </location>
</feature>
<comment type="subunit">
    <text evidence="3">Monomer.</text>
</comment>
<evidence type="ECO:0000256" key="4">
    <source>
        <dbReference type="ARBA" id="ARBA00022741"/>
    </source>
</evidence>